<evidence type="ECO:0000313" key="2">
    <source>
        <dbReference type="Proteomes" id="UP001231649"/>
    </source>
</evidence>
<organism evidence="1 2">
    <name type="scientific">Mythimna loreyi</name>
    <dbReference type="NCBI Taxonomy" id="667449"/>
    <lineage>
        <taxon>Eukaryota</taxon>
        <taxon>Metazoa</taxon>
        <taxon>Ecdysozoa</taxon>
        <taxon>Arthropoda</taxon>
        <taxon>Hexapoda</taxon>
        <taxon>Insecta</taxon>
        <taxon>Pterygota</taxon>
        <taxon>Neoptera</taxon>
        <taxon>Endopterygota</taxon>
        <taxon>Lepidoptera</taxon>
        <taxon>Glossata</taxon>
        <taxon>Ditrysia</taxon>
        <taxon>Noctuoidea</taxon>
        <taxon>Noctuidae</taxon>
        <taxon>Noctuinae</taxon>
        <taxon>Hadenini</taxon>
        <taxon>Mythimna</taxon>
    </lineage>
</organism>
<evidence type="ECO:0000313" key="1">
    <source>
        <dbReference type="EMBL" id="KAJ8718239.1"/>
    </source>
</evidence>
<gene>
    <name evidence="1" type="ORF">PYW08_002476</name>
</gene>
<dbReference type="EMBL" id="CM056789">
    <property type="protein sequence ID" value="KAJ8718239.1"/>
    <property type="molecule type" value="Genomic_DNA"/>
</dbReference>
<accession>A0ACC2QIJ9</accession>
<sequence>MKVGALLKGRAKMWVDEWMVTTSSREELRNKLITTFEPENRYSRDVLRVTEHVYDSSKDIAEYLSRAWVLWKRRTKDKLENEDAVEAVIGCINDECLRIELLNARATIIPELISVASSIRTKRPHPSLKSTEPNKRARIFRRHSIIFILSLLQERQS</sequence>
<protein>
    <submittedName>
        <fullName evidence="1">Uncharacterized protein</fullName>
    </submittedName>
</protein>
<name>A0ACC2QIJ9_9NEOP</name>
<reference evidence="1" key="1">
    <citation type="submission" date="2023-03" db="EMBL/GenBank/DDBJ databases">
        <title>Chromosome-level genomes of two armyworms, Mythimna separata and Mythimna loreyi, provide insights into the biosynthesis and reception of sex pheromones.</title>
        <authorList>
            <person name="Zhao H."/>
        </authorList>
    </citation>
    <scope>NUCLEOTIDE SEQUENCE</scope>
    <source>
        <strain evidence="1">BeijingLab</strain>
    </source>
</reference>
<comment type="caution">
    <text evidence="1">The sequence shown here is derived from an EMBL/GenBank/DDBJ whole genome shotgun (WGS) entry which is preliminary data.</text>
</comment>
<proteinExistence type="predicted"/>
<keyword evidence="2" id="KW-1185">Reference proteome</keyword>
<dbReference type="Proteomes" id="UP001231649">
    <property type="component" value="Chromosome 13"/>
</dbReference>